<evidence type="ECO:0000313" key="6">
    <source>
        <dbReference type="Proteomes" id="UP000064183"/>
    </source>
</evidence>
<proteinExistence type="inferred from homology"/>
<comment type="similarity">
    <text evidence="2">Belongs to the AB hydrolase superfamily. FUS2 hydrolase family.</text>
</comment>
<name>A0A0U3KS81_STRGL</name>
<dbReference type="Proteomes" id="UP000064183">
    <property type="component" value="Chromosome"/>
</dbReference>
<dbReference type="GO" id="GO:0052689">
    <property type="term" value="F:carboxylic ester hydrolase activity"/>
    <property type="evidence" value="ECO:0007669"/>
    <property type="project" value="UniProtKB-ARBA"/>
</dbReference>
<feature type="compositionally biased region" description="Basic and acidic residues" evidence="3">
    <location>
        <begin position="323"/>
        <end position="332"/>
    </location>
</feature>
<dbReference type="KEGG" id="sgb:WQO_30015"/>
<protein>
    <submittedName>
        <fullName evidence="5">Alpha/beta hydrolase</fullName>
    </submittedName>
</protein>
<dbReference type="SUPFAM" id="SSF53474">
    <property type="entry name" value="alpha/beta-Hydrolases"/>
    <property type="match status" value="1"/>
</dbReference>
<dbReference type="RefSeq" id="WP_010058227.1">
    <property type="nucleotide sequence ID" value="NZ_CP013738.1"/>
</dbReference>
<dbReference type="STRING" id="1172567.WQO_30015"/>
<evidence type="ECO:0000259" key="4">
    <source>
        <dbReference type="Pfam" id="PF00561"/>
    </source>
</evidence>
<dbReference type="InterPro" id="IPR000073">
    <property type="entry name" value="AB_hydrolase_1"/>
</dbReference>
<dbReference type="InterPro" id="IPR029058">
    <property type="entry name" value="AB_hydrolase_fold"/>
</dbReference>
<feature type="domain" description="AB hydrolase-1" evidence="4">
    <location>
        <begin position="87"/>
        <end position="203"/>
    </location>
</feature>
<feature type="region of interest" description="Disordered" evidence="3">
    <location>
        <begin position="1"/>
        <end position="21"/>
    </location>
</feature>
<evidence type="ECO:0000313" key="5">
    <source>
        <dbReference type="EMBL" id="ALU97201.1"/>
    </source>
</evidence>
<evidence type="ECO:0000256" key="2">
    <source>
        <dbReference type="ARBA" id="ARBA00038115"/>
    </source>
</evidence>
<dbReference type="GeneID" id="27786663"/>
<organism evidence="5 6">
    <name type="scientific">Streptomyces globisporus C-1027</name>
    <dbReference type="NCBI Taxonomy" id="1172567"/>
    <lineage>
        <taxon>Bacteria</taxon>
        <taxon>Bacillati</taxon>
        <taxon>Actinomycetota</taxon>
        <taxon>Actinomycetes</taxon>
        <taxon>Kitasatosporales</taxon>
        <taxon>Streptomycetaceae</taxon>
        <taxon>Streptomyces</taxon>
    </lineage>
</organism>
<accession>A0A0U3KS81</accession>
<evidence type="ECO:0000256" key="3">
    <source>
        <dbReference type="SAM" id="MobiDB-lite"/>
    </source>
</evidence>
<keyword evidence="1 5" id="KW-0378">Hydrolase</keyword>
<dbReference type="Gene3D" id="3.40.50.1820">
    <property type="entry name" value="alpha/beta hydrolase"/>
    <property type="match status" value="1"/>
</dbReference>
<dbReference type="PANTHER" id="PTHR22946:SF9">
    <property type="entry name" value="POLYKETIDE TRANSFERASE AF380"/>
    <property type="match status" value="1"/>
</dbReference>
<dbReference type="AlphaFoldDB" id="A0A0U3KS81"/>
<dbReference type="PANTHER" id="PTHR22946">
    <property type="entry name" value="DIENELACTONE HYDROLASE DOMAIN-CONTAINING PROTEIN-RELATED"/>
    <property type="match status" value="1"/>
</dbReference>
<dbReference type="EMBL" id="CP013738">
    <property type="protein sequence ID" value="ALU97201.1"/>
    <property type="molecule type" value="Genomic_DNA"/>
</dbReference>
<dbReference type="InterPro" id="IPR050261">
    <property type="entry name" value="FrsA_esterase"/>
</dbReference>
<dbReference type="Pfam" id="PF00561">
    <property type="entry name" value="Abhydrolase_1"/>
    <property type="match status" value="1"/>
</dbReference>
<gene>
    <name evidence="5" type="ORF">WQO_30015</name>
</gene>
<evidence type="ECO:0000256" key="1">
    <source>
        <dbReference type="ARBA" id="ARBA00022801"/>
    </source>
</evidence>
<reference evidence="5 6" key="1">
    <citation type="journal article" date="2012" name="J. Bacteriol.">
        <title>Draft genome sequence of Streptomyces globisporus C-1027, which produces an antitumor antibiotic consisting of a nine-membered enediyne with a chromoprotein.</title>
        <authorList>
            <person name="Wang L."/>
            <person name="Wang S."/>
            <person name="He Q."/>
            <person name="Yu T."/>
            <person name="Li Q."/>
            <person name="Hong B."/>
        </authorList>
    </citation>
    <scope>NUCLEOTIDE SEQUENCE [LARGE SCALE GENOMIC DNA]</scope>
    <source>
        <strain evidence="5 6">C-1027</strain>
    </source>
</reference>
<sequence length="332" mass="36723">MPLPDPTAPAPAEEEPDGKRRALPLVGVLPAVVLAARHAYELYHPPRSKPGRTPRNKNLPMREFTVVTRRDRITLRGWVVPGEGPHTVVLCHGMGRTRSSTLGHIEMLHRAGWNVVAYDMRNHGESGRDKRYGSMAERYTEDLADVLRWVRAEPGLGGGEIAVYGFSFSTWVALSVLKRIDDRLAAVICDSGPAFEIDSALRGFAVLRRSALPRSVRGGAAFSVYRACFSALCGHMLAVRSWPPDLSRFTTRLMFVAGGQDTVVPAARIAPAARHYPDSERWTAPNALHMNGLRFDREEYRERVLGFLKRSFGEAGPADPDGPQDKRADIHG</sequence>
<feature type="region of interest" description="Disordered" evidence="3">
    <location>
        <begin position="312"/>
        <end position="332"/>
    </location>
</feature>